<protein>
    <submittedName>
        <fullName evidence="9">Threonine/serine exporter family protein</fullName>
    </submittedName>
</protein>
<keyword evidence="2" id="KW-1003">Cell membrane</keyword>
<keyword evidence="5 7" id="KW-0472">Membrane</keyword>
<dbReference type="InterPro" id="IPR010619">
    <property type="entry name" value="ThrE-like_N"/>
</dbReference>
<gene>
    <name evidence="9" type="ORF">HPS55_08690</name>
</gene>
<sequence length="264" mass="28720">MRTTTVYKCGSPSPQELCRFLSEYSALLLGCGATCIRLENNVQRIAEAYGKEISMVIMPRHVQISVWEKGNDEAVTAISTVKSSPISFNVNTRLSELSWEVADGKTDFNQAAERLGKIVKDDRQDKWTVPVLVALANASFCRLFSGDAVAMLTVLAATLAGYSLKTFLLGRGTDNRLAFFICSFVSSVLGATDILFAIGDTPTTAMATSVLYLVPGIPYLNSFSDMLCRHYICAFCRFMDAIVLTGCLSAGLCCGMLLMNVGMF</sequence>
<dbReference type="InterPro" id="IPR050539">
    <property type="entry name" value="ThrE_Dicarb/AminoAcid_Exp"/>
</dbReference>
<accession>A0ABX2AVP3</accession>
<evidence type="ECO:0000259" key="8">
    <source>
        <dbReference type="Pfam" id="PF06738"/>
    </source>
</evidence>
<evidence type="ECO:0000256" key="6">
    <source>
        <dbReference type="ARBA" id="ARBA00034125"/>
    </source>
</evidence>
<evidence type="ECO:0000256" key="4">
    <source>
        <dbReference type="ARBA" id="ARBA00022989"/>
    </source>
</evidence>
<keyword evidence="10" id="KW-1185">Reference proteome</keyword>
<feature type="transmembrane region" description="Helical" evidence="7">
    <location>
        <begin position="127"/>
        <end position="145"/>
    </location>
</feature>
<evidence type="ECO:0000313" key="10">
    <source>
        <dbReference type="Proteomes" id="UP001193734"/>
    </source>
</evidence>
<evidence type="ECO:0000256" key="1">
    <source>
        <dbReference type="ARBA" id="ARBA00004651"/>
    </source>
</evidence>
<dbReference type="PANTHER" id="PTHR34390:SF2">
    <property type="entry name" value="SUCCINATE TRANSPORTER SUBUNIT YJJP-RELATED"/>
    <property type="match status" value="1"/>
</dbReference>
<evidence type="ECO:0000256" key="7">
    <source>
        <dbReference type="SAM" id="Phobius"/>
    </source>
</evidence>
<evidence type="ECO:0000313" key="9">
    <source>
        <dbReference type="EMBL" id="NPE14400.1"/>
    </source>
</evidence>
<dbReference type="PANTHER" id="PTHR34390">
    <property type="entry name" value="UPF0442 PROTEIN YJJB-RELATED"/>
    <property type="match status" value="1"/>
</dbReference>
<evidence type="ECO:0000256" key="2">
    <source>
        <dbReference type="ARBA" id="ARBA00022475"/>
    </source>
</evidence>
<organism evidence="9 10">
    <name type="scientific">Xylanibacter rodentium</name>
    <dbReference type="NCBI Taxonomy" id="2736289"/>
    <lineage>
        <taxon>Bacteria</taxon>
        <taxon>Pseudomonadati</taxon>
        <taxon>Bacteroidota</taxon>
        <taxon>Bacteroidia</taxon>
        <taxon>Bacteroidales</taxon>
        <taxon>Prevotellaceae</taxon>
        <taxon>Xylanibacter</taxon>
    </lineage>
</organism>
<feature type="transmembrane region" description="Helical" evidence="7">
    <location>
        <begin position="204"/>
        <end position="220"/>
    </location>
</feature>
<keyword evidence="4 7" id="KW-1133">Transmembrane helix</keyword>
<comment type="subcellular location">
    <subcellularLocation>
        <location evidence="1">Cell membrane</location>
        <topology evidence="1">Multi-pass membrane protein</topology>
    </subcellularLocation>
</comment>
<comment type="similarity">
    <text evidence="6">Belongs to the ThrE exporter (TC 2.A.79) family.</text>
</comment>
<reference evidence="9 10" key="1">
    <citation type="submission" date="2020-05" db="EMBL/GenBank/DDBJ databases">
        <title>Distinct polysaccharide utilization as determinants for interspecies competition between intestinal Prevotella spp.</title>
        <authorList>
            <person name="Galvez E.J.C."/>
            <person name="Iljazovic A."/>
            <person name="Strowig T."/>
        </authorList>
    </citation>
    <scope>NUCLEOTIDE SEQUENCE [LARGE SCALE GENOMIC DNA]</scope>
    <source>
        <strain evidence="9 10">PROD</strain>
    </source>
</reference>
<evidence type="ECO:0000256" key="5">
    <source>
        <dbReference type="ARBA" id="ARBA00023136"/>
    </source>
</evidence>
<name>A0ABX2AVP3_9BACT</name>
<comment type="caution">
    <text evidence="9">The sequence shown here is derived from an EMBL/GenBank/DDBJ whole genome shotgun (WGS) entry which is preliminary data.</text>
</comment>
<dbReference type="EMBL" id="JABKKE010000013">
    <property type="protein sequence ID" value="NPE14400.1"/>
    <property type="molecule type" value="Genomic_DNA"/>
</dbReference>
<dbReference type="RefSeq" id="WP_172175041.1">
    <property type="nucleotide sequence ID" value="NZ_CASGIA010000040.1"/>
</dbReference>
<evidence type="ECO:0000256" key="3">
    <source>
        <dbReference type="ARBA" id="ARBA00022692"/>
    </source>
</evidence>
<proteinExistence type="inferred from homology"/>
<feature type="transmembrane region" description="Helical" evidence="7">
    <location>
        <begin position="241"/>
        <end position="263"/>
    </location>
</feature>
<dbReference type="Proteomes" id="UP001193734">
    <property type="component" value="Unassembled WGS sequence"/>
</dbReference>
<feature type="transmembrane region" description="Helical" evidence="7">
    <location>
        <begin position="177"/>
        <end position="198"/>
    </location>
</feature>
<dbReference type="GeneID" id="82157843"/>
<feature type="transmembrane region" description="Helical" evidence="7">
    <location>
        <begin position="151"/>
        <end position="170"/>
    </location>
</feature>
<feature type="domain" description="Threonine/serine exporter-like N-terminal" evidence="8">
    <location>
        <begin position="20"/>
        <end position="258"/>
    </location>
</feature>
<dbReference type="Pfam" id="PF06738">
    <property type="entry name" value="ThrE"/>
    <property type="match status" value="1"/>
</dbReference>
<keyword evidence="3 7" id="KW-0812">Transmembrane</keyword>